<dbReference type="Pfam" id="PF05226">
    <property type="entry name" value="CHASE2"/>
    <property type="match status" value="1"/>
</dbReference>
<dbReference type="PROSITE" id="PS50125">
    <property type="entry name" value="GUANYLATE_CYCLASE_2"/>
    <property type="match status" value="1"/>
</dbReference>
<keyword evidence="10" id="KW-1185">Reference proteome</keyword>
<evidence type="ECO:0000256" key="3">
    <source>
        <dbReference type="ARBA" id="ARBA00022475"/>
    </source>
</evidence>
<feature type="transmembrane region" description="Helical" evidence="7">
    <location>
        <begin position="351"/>
        <end position="373"/>
    </location>
</feature>
<dbReference type="GO" id="GO:0004016">
    <property type="term" value="F:adenylate cyclase activity"/>
    <property type="evidence" value="ECO:0007669"/>
    <property type="project" value="UniProtKB-ARBA"/>
</dbReference>
<keyword evidence="5 7" id="KW-1133">Transmembrane helix</keyword>
<evidence type="ECO:0000256" key="4">
    <source>
        <dbReference type="ARBA" id="ARBA00022692"/>
    </source>
</evidence>
<dbReference type="GO" id="GO:0035556">
    <property type="term" value="P:intracellular signal transduction"/>
    <property type="evidence" value="ECO:0007669"/>
    <property type="project" value="InterPro"/>
</dbReference>
<dbReference type="PANTHER" id="PTHR43081">
    <property type="entry name" value="ADENYLATE CYCLASE, TERMINAL-DIFFERENTIATION SPECIFIC-RELATED"/>
    <property type="match status" value="1"/>
</dbReference>
<dbReference type="SMART" id="SM01080">
    <property type="entry name" value="CHASE2"/>
    <property type="match status" value="1"/>
</dbReference>
<dbReference type="FunFam" id="3.30.70.1230:FF:000016">
    <property type="entry name" value="Adenylate/guanylate cyclase domain-containing protein"/>
    <property type="match status" value="1"/>
</dbReference>
<evidence type="ECO:0000256" key="6">
    <source>
        <dbReference type="ARBA" id="ARBA00023136"/>
    </source>
</evidence>
<dbReference type="SUPFAM" id="SSF55073">
    <property type="entry name" value="Nucleotide cyclase"/>
    <property type="match status" value="1"/>
</dbReference>
<dbReference type="InterPro" id="IPR007890">
    <property type="entry name" value="CHASE2"/>
</dbReference>
<dbReference type="Proteomes" id="UP000583556">
    <property type="component" value="Unassembled WGS sequence"/>
</dbReference>
<evidence type="ECO:0000256" key="2">
    <source>
        <dbReference type="ARBA" id="ARBA00005381"/>
    </source>
</evidence>
<protein>
    <submittedName>
        <fullName evidence="9">Adenylate/guanylate cyclase domain-containing protein</fullName>
    </submittedName>
</protein>
<evidence type="ECO:0000256" key="1">
    <source>
        <dbReference type="ARBA" id="ARBA00004196"/>
    </source>
</evidence>
<accession>A0A7Y0BSD6</accession>
<comment type="subcellular location">
    <subcellularLocation>
        <location evidence="1">Cell envelope</location>
    </subcellularLocation>
</comment>
<dbReference type="GO" id="GO:0006171">
    <property type="term" value="P:cAMP biosynthetic process"/>
    <property type="evidence" value="ECO:0007669"/>
    <property type="project" value="TreeGrafter"/>
</dbReference>
<dbReference type="Pfam" id="PF00211">
    <property type="entry name" value="Guanylate_cyc"/>
    <property type="match status" value="1"/>
</dbReference>
<evidence type="ECO:0000256" key="5">
    <source>
        <dbReference type="ARBA" id="ARBA00022989"/>
    </source>
</evidence>
<reference evidence="9 10" key="1">
    <citation type="submission" date="2020-04" db="EMBL/GenBank/DDBJ databases">
        <title>Novosphingobium sp. TW-4 isolated from soil.</title>
        <authorList>
            <person name="Dahal R.H."/>
            <person name="Chaudhary D.K."/>
        </authorList>
    </citation>
    <scope>NUCLEOTIDE SEQUENCE [LARGE SCALE GENOMIC DNA]</scope>
    <source>
        <strain evidence="9 10">TW-4</strain>
    </source>
</reference>
<comment type="similarity">
    <text evidence="2">Belongs to the adenylyl cyclase class-3 family.</text>
</comment>
<dbReference type="GO" id="GO:0030313">
    <property type="term" value="C:cell envelope"/>
    <property type="evidence" value="ECO:0007669"/>
    <property type="project" value="UniProtKB-SubCell"/>
</dbReference>
<evidence type="ECO:0000313" key="9">
    <source>
        <dbReference type="EMBL" id="NML95654.1"/>
    </source>
</evidence>
<keyword evidence="3" id="KW-1003">Cell membrane</keyword>
<dbReference type="SMART" id="SM00044">
    <property type="entry name" value="CYCc"/>
    <property type="match status" value="1"/>
</dbReference>
<dbReference type="PANTHER" id="PTHR43081:SF1">
    <property type="entry name" value="ADENYLATE CYCLASE, TERMINAL-DIFFERENTIATION SPECIFIC"/>
    <property type="match status" value="1"/>
</dbReference>
<keyword evidence="4 7" id="KW-0812">Transmembrane</keyword>
<feature type="transmembrane region" description="Helical" evidence="7">
    <location>
        <begin position="301"/>
        <end position="319"/>
    </location>
</feature>
<dbReference type="CDD" id="cd07302">
    <property type="entry name" value="CHD"/>
    <property type="match status" value="1"/>
</dbReference>
<name>A0A7Y0BSD6_9SPHN</name>
<feature type="domain" description="Guanylate cyclase" evidence="8">
    <location>
        <begin position="416"/>
        <end position="547"/>
    </location>
</feature>
<dbReference type="InterPro" id="IPR050697">
    <property type="entry name" value="Adenylyl/Guanylyl_Cyclase_3/4"/>
</dbReference>
<sequence>MALAFGALAIVDFGRFGFSRIIDQRGGDIALALHARSRPASDRVVFVDIDQKSLEDMNDLAGSWPWPRSVHGEIIDAIERQHPRAIVFDVLFNEPDIYRPEHDAAFVDAVARNPNVWLAMSLNADGEGAWVSAMPAGAGARPAGAGVRDARVPLMLPLVVASRPEAMRGGLINFTPDSDGVGRHHSLWLERKGWRFPSLPAQVMASLGRPLPPQQRVLLNWRSSWRHVSFADVYLDSLRERPQRPRDEFRDRIVVIGTAAPGLLDLRVTPLSSTYPGAQVLATAIDNLDRGDWLRELPRSAMLPLVLALIGLVGLGFARQVTAGRLMAILIGATAVVLAGGWVLLGRGTFVPIFAALAYAWAFYIAGVGLAYLEERTKRLRTSQMFKRFLDPNVVSDLIERGEFDHRNTAQAREISVLFSDIRGFTSLSEVSTPEDVVALLNAYFSRQVDVIFAHSGTLDKFIGDAIMAFWGAPLEQPDHAVRAVNAALDMSVALETMRGQMDGLASTLEIGIGIHTGRAVVGFIGSSDRLDYTVIGDTVNLASRVEGLTKGIARVLVTQTTRDAAGDAFDWRDVGLYSVKGREEQVRLYEPLRKDDT</sequence>
<evidence type="ECO:0000259" key="8">
    <source>
        <dbReference type="PROSITE" id="PS50125"/>
    </source>
</evidence>
<evidence type="ECO:0000256" key="7">
    <source>
        <dbReference type="SAM" id="Phobius"/>
    </source>
</evidence>
<feature type="transmembrane region" description="Helical" evidence="7">
    <location>
        <begin position="326"/>
        <end position="345"/>
    </location>
</feature>
<comment type="caution">
    <text evidence="9">The sequence shown here is derived from an EMBL/GenBank/DDBJ whole genome shotgun (WGS) entry which is preliminary data.</text>
</comment>
<dbReference type="InterPro" id="IPR001054">
    <property type="entry name" value="A/G_cyclase"/>
</dbReference>
<keyword evidence="6 7" id="KW-0472">Membrane</keyword>
<organism evidence="9 10">
    <name type="scientific">Novosphingobium olei</name>
    <dbReference type="NCBI Taxonomy" id="2728851"/>
    <lineage>
        <taxon>Bacteria</taxon>
        <taxon>Pseudomonadati</taxon>
        <taxon>Pseudomonadota</taxon>
        <taxon>Alphaproteobacteria</taxon>
        <taxon>Sphingomonadales</taxon>
        <taxon>Sphingomonadaceae</taxon>
        <taxon>Novosphingobium</taxon>
    </lineage>
</organism>
<dbReference type="InterPro" id="IPR029787">
    <property type="entry name" value="Nucleotide_cyclase"/>
</dbReference>
<dbReference type="EMBL" id="JABBGM010000011">
    <property type="protein sequence ID" value="NML95654.1"/>
    <property type="molecule type" value="Genomic_DNA"/>
</dbReference>
<gene>
    <name evidence="9" type="ORF">HHL27_18425</name>
</gene>
<evidence type="ECO:0000313" key="10">
    <source>
        <dbReference type="Proteomes" id="UP000583556"/>
    </source>
</evidence>
<dbReference type="AlphaFoldDB" id="A0A7Y0BSD6"/>
<dbReference type="Gene3D" id="3.30.70.1230">
    <property type="entry name" value="Nucleotide cyclase"/>
    <property type="match status" value="1"/>
</dbReference>
<proteinExistence type="inferred from homology"/>